<evidence type="ECO:0000256" key="2">
    <source>
        <dbReference type="SAM" id="MobiDB-lite"/>
    </source>
</evidence>
<gene>
    <name evidence="3" type="ORF">BJ875DRAFT_523896</name>
</gene>
<comment type="caution">
    <text evidence="3">The sequence shown here is derived from an EMBL/GenBank/DDBJ whole genome shotgun (WGS) entry which is preliminary data.</text>
</comment>
<protein>
    <submittedName>
        <fullName evidence="3">Uncharacterized protein</fullName>
    </submittedName>
</protein>
<evidence type="ECO:0000313" key="4">
    <source>
        <dbReference type="Proteomes" id="UP000824998"/>
    </source>
</evidence>
<feature type="coiled-coil region" evidence="1">
    <location>
        <begin position="453"/>
        <end position="480"/>
    </location>
</feature>
<reference evidence="3" key="1">
    <citation type="journal article" date="2021" name="IMA Fungus">
        <title>Genomic characterization of three marine fungi, including Emericellopsis atlantica sp. nov. with signatures of a generalist lifestyle and marine biomass degradation.</title>
        <authorList>
            <person name="Hagestad O.C."/>
            <person name="Hou L."/>
            <person name="Andersen J.H."/>
            <person name="Hansen E.H."/>
            <person name="Altermark B."/>
            <person name="Li C."/>
            <person name="Kuhnert E."/>
            <person name="Cox R.J."/>
            <person name="Crous P.W."/>
            <person name="Spatafora J.W."/>
            <person name="Lail K."/>
            <person name="Amirebrahimi M."/>
            <person name="Lipzen A."/>
            <person name="Pangilinan J."/>
            <person name="Andreopoulos W."/>
            <person name="Hayes R.D."/>
            <person name="Ng V."/>
            <person name="Grigoriev I.V."/>
            <person name="Jackson S.A."/>
            <person name="Sutton T.D.S."/>
            <person name="Dobson A.D.W."/>
            <person name="Rama T."/>
        </authorList>
    </citation>
    <scope>NUCLEOTIDE SEQUENCE</scope>
    <source>
        <strain evidence="3">TRa018bII</strain>
    </source>
</reference>
<keyword evidence="1" id="KW-0175">Coiled coil</keyword>
<feature type="compositionally biased region" description="Low complexity" evidence="2">
    <location>
        <begin position="185"/>
        <end position="201"/>
    </location>
</feature>
<dbReference type="EMBL" id="MU251399">
    <property type="protein sequence ID" value="KAG9236780.1"/>
    <property type="molecule type" value="Genomic_DNA"/>
</dbReference>
<sequence length="1020" mass="113535">MSPKPLTKANGNKLGKINKMSFEEIEKTLANSGDIDSINAIRTAIETGHIYGISICGRITHVQMTSGSTFYMEHAIFLNFTQADRYTRHYGGLEGHDDRLKMLGTVGSMAAPRKVQRSNDGYGGYAYHSGNRMCEEHQYLEYVAYCQAGFGEVLDCLEDSDDEEDVLFAEMPADLVGGAKGGSSGSSSSNNKNVVSSAQSKGKNKESTGGQKRQTEHSDDSDSSDANSKICSSCKDLRTKIQNMDNKYIQLNQEKKGLESDKHNKDTELQNNIQTLNETCETLQQEISDLNSSNTELSNSNAAMKLDFDDLQQTVYQASLDLKTRESTINDLNNSNTELANSNDAMKVELDDLQQSVNQVSSDLDAREIFLKDLSLQNDNLRLQIQNSDTCQTKLPSTTNTRYVKDPARHHKYRVRRNEIGHKDWGFFNLLQVANRRLGEKLIVAEEKVVAVNNQLEVTINDAQQALNDKDLQLESTLENMLEEYRKSSRAGAPDLRVEILQSIVTRTTDEKNSATSKLAAVTGDLEALRNDFNEIKKSRDHESGMNFHHESVITVMREQAARVIPPPPVIQRTSKVESGVCCRATKATNNELREQLERQKLRNETLTFKDRRQVDALGWERRTRENETTDSTKLLEETRKNLEESERLLSAKSSEHAVCEKALSDGRMEKSQLESDFQKEQQELLNEIKILKYQADHRNRLDCLRERRLADPQVTQSATMDSLRGTPRHLNEVLKDLKNPNCPPKFPALSAGSSSGKWSNLKAAIIPPKLPASSAGSSSGKKCNSKAAIILPRIVKAALLSPAIQTVSSEKPKGAGVSSDHTAGGETDVPSPPVALSLVKTVLWGCFDTAEYLFSTGPLVLRILNFGMVFWFLASLFPLGFSWDLLEDALEFGNNLGDLLKSAFEFGSSSWDLPKSTLEIGCSLGDLLESATEVALPVVPTPSIPVASKEVLSTLQCVVEPFCGDVVSWCPDIIYVCKSLREDYHLRWYELFEPEPVVRGPIFLCALHQVWAGVKGWFF</sequence>
<feature type="coiled-coil region" evidence="1">
    <location>
        <begin position="234"/>
        <end position="300"/>
    </location>
</feature>
<evidence type="ECO:0000256" key="1">
    <source>
        <dbReference type="SAM" id="Coils"/>
    </source>
</evidence>
<feature type="coiled-coil region" evidence="1">
    <location>
        <begin position="329"/>
        <end position="363"/>
    </location>
</feature>
<feature type="region of interest" description="Disordered" evidence="2">
    <location>
        <begin position="178"/>
        <end position="229"/>
    </location>
</feature>
<accession>A0A9P7YPC9</accession>
<feature type="region of interest" description="Disordered" evidence="2">
    <location>
        <begin position="810"/>
        <end position="830"/>
    </location>
</feature>
<keyword evidence="4" id="KW-1185">Reference proteome</keyword>
<evidence type="ECO:0000313" key="3">
    <source>
        <dbReference type="EMBL" id="KAG9236780.1"/>
    </source>
</evidence>
<proteinExistence type="predicted"/>
<dbReference type="Proteomes" id="UP000824998">
    <property type="component" value="Unassembled WGS sequence"/>
</dbReference>
<feature type="coiled-coil region" evidence="1">
    <location>
        <begin position="583"/>
        <end position="610"/>
    </location>
</feature>
<dbReference type="AlphaFoldDB" id="A0A9P7YPC9"/>
<name>A0A9P7YPC9_9HELO</name>
<organism evidence="3 4">
    <name type="scientific">Amylocarpus encephaloides</name>
    <dbReference type="NCBI Taxonomy" id="45428"/>
    <lineage>
        <taxon>Eukaryota</taxon>
        <taxon>Fungi</taxon>
        <taxon>Dikarya</taxon>
        <taxon>Ascomycota</taxon>
        <taxon>Pezizomycotina</taxon>
        <taxon>Leotiomycetes</taxon>
        <taxon>Helotiales</taxon>
        <taxon>Helotiales incertae sedis</taxon>
        <taxon>Amylocarpus</taxon>
    </lineage>
</organism>